<evidence type="ECO:0000256" key="1">
    <source>
        <dbReference type="ARBA" id="ARBA00022448"/>
    </source>
</evidence>
<dbReference type="Pfam" id="PF14368">
    <property type="entry name" value="LTP_2"/>
    <property type="match status" value="1"/>
</dbReference>
<dbReference type="AlphaFoldDB" id="A9P1H4"/>
<dbReference type="InterPro" id="IPR036312">
    <property type="entry name" value="Bifun_inhib/LTP/seed_sf"/>
</dbReference>
<feature type="signal peptide" evidence="3">
    <location>
        <begin position="1"/>
        <end position="26"/>
    </location>
</feature>
<keyword evidence="2" id="KW-0446">Lipid-binding</keyword>
<dbReference type="PANTHER" id="PTHR33214">
    <property type="entry name" value="BIFUNCTIONAL INHIBITOR/LIPID-TRANSFER PROTEIN/SEED STORAGE 2S ALBUMIN SUPERFAMILY PROTEIN"/>
    <property type="match status" value="1"/>
</dbReference>
<dbReference type="InterPro" id="IPR033872">
    <property type="entry name" value="nsLTP2"/>
</dbReference>
<name>A9P1H4_PICSI</name>
<evidence type="ECO:0000256" key="3">
    <source>
        <dbReference type="SAM" id="SignalP"/>
    </source>
</evidence>
<dbReference type="CDD" id="cd01959">
    <property type="entry name" value="nsLTP2"/>
    <property type="match status" value="1"/>
</dbReference>
<keyword evidence="3" id="KW-0732">Signal</keyword>
<feature type="domain" description="Bifunctional inhibitor/plant lipid transfer protein/seed storage helical" evidence="4">
    <location>
        <begin position="30"/>
        <end position="97"/>
    </location>
</feature>
<evidence type="ECO:0000256" key="2">
    <source>
        <dbReference type="ARBA" id="ARBA00023121"/>
    </source>
</evidence>
<sequence length="97" mass="10281">MGMKMIIAAALVYLVLLGAYSGRAAAAATCDPMALSPCATAMFSPSKPKPSADCCNKLKLQAKCMCKYATDPKFKGYIQSPDAKRVADSCHVPFPKC</sequence>
<dbReference type="PANTHER" id="PTHR33214:SF69">
    <property type="entry name" value="BIFUNCTIONAL INHIBITOR_LIPID-TRANSFER PROTEIN_SEED STORAGE 2S ALBUMIN SUPERFAMILY PROTEIN"/>
    <property type="match status" value="1"/>
</dbReference>
<dbReference type="GO" id="GO:0006869">
    <property type="term" value="P:lipid transport"/>
    <property type="evidence" value="ECO:0007669"/>
    <property type="project" value="InterPro"/>
</dbReference>
<organism evidence="5">
    <name type="scientific">Picea sitchensis</name>
    <name type="common">Sitka spruce</name>
    <name type="synonym">Pinus sitchensis</name>
    <dbReference type="NCBI Taxonomy" id="3332"/>
    <lineage>
        <taxon>Eukaryota</taxon>
        <taxon>Viridiplantae</taxon>
        <taxon>Streptophyta</taxon>
        <taxon>Embryophyta</taxon>
        <taxon>Tracheophyta</taxon>
        <taxon>Spermatophyta</taxon>
        <taxon>Pinopsida</taxon>
        <taxon>Pinidae</taxon>
        <taxon>Conifers I</taxon>
        <taxon>Pinales</taxon>
        <taxon>Pinaceae</taxon>
        <taxon>Picea</taxon>
    </lineage>
</organism>
<proteinExistence type="evidence at transcript level"/>
<evidence type="ECO:0000313" key="5">
    <source>
        <dbReference type="EMBL" id="ABK26735.1"/>
    </source>
</evidence>
<dbReference type="Gene3D" id="1.10.110.10">
    <property type="entry name" value="Plant lipid-transfer and hydrophobic proteins"/>
    <property type="match status" value="1"/>
</dbReference>
<protein>
    <recommendedName>
        <fullName evidence="4">Bifunctional inhibitor/plant lipid transfer protein/seed storage helical domain-containing protein</fullName>
    </recommendedName>
</protein>
<accession>A9P1H4</accession>
<dbReference type="InterPro" id="IPR016140">
    <property type="entry name" value="Bifunc_inhib/LTP/seed_store"/>
</dbReference>
<keyword evidence="1" id="KW-0813">Transport</keyword>
<dbReference type="GO" id="GO:0008289">
    <property type="term" value="F:lipid binding"/>
    <property type="evidence" value="ECO:0007669"/>
    <property type="project" value="UniProtKB-KW"/>
</dbReference>
<evidence type="ECO:0000259" key="4">
    <source>
        <dbReference type="SMART" id="SM00499"/>
    </source>
</evidence>
<dbReference type="SMART" id="SM00499">
    <property type="entry name" value="AAI"/>
    <property type="match status" value="1"/>
</dbReference>
<reference evidence="5" key="1">
    <citation type="journal article" date="2008" name="BMC Genomics">
        <title>A conifer genomics resource of 200,000 spruce (Picea spp.) ESTs and 6,464 high-quality, sequence-finished full-length cDNAs for Sitka spruce (Picea sitchensis).</title>
        <authorList>
            <person name="Ralph S.G."/>
            <person name="Chun H.J."/>
            <person name="Kolosova N."/>
            <person name="Cooper D."/>
            <person name="Oddy C."/>
            <person name="Ritland C.E."/>
            <person name="Kirkpatrick R."/>
            <person name="Moore R."/>
            <person name="Barber S."/>
            <person name="Holt R.A."/>
            <person name="Jones S.J."/>
            <person name="Marra M.A."/>
            <person name="Douglas C.J."/>
            <person name="Ritland K."/>
            <person name="Bohlmann J."/>
        </authorList>
    </citation>
    <scope>NUCLEOTIDE SEQUENCE</scope>
    <source>
        <tissue evidence="5">Green portion of the leader tissue</tissue>
    </source>
</reference>
<dbReference type="SUPFAM" id="SSF47699">
    <property type="entry name" value="Bifunctional inhibitor/lipid-transfer protein/seed storage 2S albumin"/>
    <property type="match status" value="1"/>
</dbReference>
<feature type="chain" id="PRO_5002739248" description="Bifunctional inhibitor/plant lipid transfer protein/seed storage helical domain-containing protein" evidence="3">
    <location>
        <begin position="27"/>
        <end position="97"/>
    </location>
</feature>
<dbReference type="EMBL" id="EF087496">
    <property type="protein sequence ID" value="ABK26735.1"/>
    <property type="molecule type" value="mRNA"/>
</dbReference>